<dbReference type="Gene3D" id="3.40.50.720">
    <property type="entry name" value="NAD(P)-binding Rossmann-like Domain"/>
    <property type="match status" value="1"/>
</dbReference>
<dbReference type="PANTHER" id="PTHR43391:SF82">
    <property type="entry name" value="OXIDOREDUCTASE SADH-RELATED"/>
    <property type="match status" value="1"/>
</dbReference>
<protein>
    <submittedName>
        <fullName evidence="5">SDR family NAD(P)-dependent oxidoreductase</fullName>
    </submittedName>
</protein>
<proteinExistence type="inferred from homology"/>
<gene>
    <name evidence="5" type="ORF">EAH73_07955</name>
</gene>
<dbReference type="InterPro" id="IPR020904">
    <property type="entry name" value="Sc_DH/Rdtase_CS"/>
</dbReference>
<dbReference type="SUPFAM" id="SSF51735">
    <property type="entry name" value="NAD(P)-binding Rossmann-fold domains"/>
    <property type="match status" value="1"/>
</dbReference>
<dbReference type="InterPro" id="IPR036291">
    <property type="entry name" value="NAD(P)-bd_dom_sf"/>
</dbReference>
<keyword evidence="2" id="KW-0560">Oxidoreductase</keyword>
<dbReference type="PRINTS" id="PR00081">
    <property type="entry name" value="GDHRDH"/>
</dbReference>
<reference evidence="5 6" key="1">
    <citation type="journal article" date="2019" name="Environ. Microbiol.">
        <title>Species interactions and distinct microbial communities in high Arctic permafrost affected cryosols are associated with the CH4 and CO2 gas fluxes.</title>
        <authorList>
            <person name="Altshuler I."/>
            <person name="Hamel J."/>
            <person name="Turney S."/>
            <person name="Magnuson E."/>
            <person name="Levesque R."/>
            <person name="Greer C."/>
            <person name="Whyte L.G."/>
        </authorList>
    </citation>
    <scope>NUCLEOTIDE SEQUENCE [LARGE SCALE GENOMIC DNA]</scope>
    <source>
        <strain evidence="5 6">S9.2P</strain>
    </source>
</reference>
<keyword evidence="6" id="KW-1185">Reference proteome</keyword>
<feature type="compositionally biased region" description="Low complexity" evidence="4">
    <location>
        <begin position="346"/>
        <end position="359"/>
    </location>
</feature>
<organism evidence="5 6">
    <name type="scientific">Hymenobacter nivis</name>
    <dbReference type="NCBI Taxonomy" id="1850093"/>
    <lineage>
        <taxon>Bacteria</taxon>
        <taxon>Pseudomonadati</taxon>
        <taxon>Bacteroidota</taxon>
        <taxon>Cytophagia</taxon>
        <taxon>Cytophagales</taxon>
        <taxon>Hymenobacteraceae</taxon>
        <taxon>Hymenobacter</taxon>
    </lineage>
</organism>
<evidence type="ECO:0000256" key="4">
    <source>
        <dbReference type="SAM" id="MobiDB-lite"/>
    </source>
</evidence>
<dbReference type="Pfam" id="PF00106">
    <property type="entry name" value="adh_short"/>
    <property type="match status" value="1"/>
</dbReference>
<dbReference type="PROSITE" id="PS00061">
    <property type="entry name" value="ADH_SHORT"/>
    <property type="match status" value="1"/>
</dbReference>
<dbReference type="PANTHER" id="PTHR43391">
    <property type="entry name" value="RETINOL DEHYDROGENASE-RELATED"/>
    <property type="match status" value="1"/>
</dbReference>
<dbReference type="OrthoDB" id="9775296at2"/>
<dbReference type="RefSeq" id="WP_140465975.1">
    <property type="nucleotide sequence ID" value="NZ_RCYZ01000003.1"/>
</dbReference>
<dbReference type="Proteomes" id="UP000317646">
    <property type="component" value="Unassembled WGS sequence"/>
</dbReference>
<sequence>MKLSLKPLDQQIMVVTGASSGIGLVTARMAAQRGAKLVLAARNAEAIQQLADEICSQGGQAIAVPTDVSKEADMTHLAEAAIAAFGTFDTWVNNAGVSIFGSTEEVSIPDMRHMFDTVFWGQVYGSRLAAGHFKERGQAGALVNVGSLFGDWPTPVQSTYASAKHALHGWTSALRMELEKEKAPVSVTLVHPGRIDTPYNEHARSYLDKQPSHRGMVYPPEAVAEAILFAAAHPKRDMYVGFQAKIFALLAPIIPSITDKVLELWMYPSQHDDRPSRSREDNALYRPGYGLHERGTHHGWFRSGSIYVKAQEHPLVALAAVAGLGLATTLLLKSRKRTKATSPYKAPAADSAAGDALAPMPDERYSPASEEEIETLVVTELVSY</sequence>
<comment type="similarity">
    <text evidence="1 3">Belongs to the short-chain dehydrogenases/reductases (SDR) family.</text>
</comment>
<evidence type="ECO:0000256" key="1">
    <source>
        <dbReference type="ARBA" id="ARBA00006484"/>
    </source>
</evidence>
<evidence type="ECO:0000256" key="3">
    <source>
        <dbReference type="RuleBase" id="RU000363"/>
    </source>
</evidence>
<feature type="region of interest" description="Disordered" evidence="4">
    <location>
        <begin position="342"/>
        <end position="370"/>
    </location>
</feature>
<evidence type="ECO:0000256" key="2">
    <source>
        <dbReference type="ARBA" id="ARBA00023002"/>
    </source>
</evidence>
<comment type="caution">
    <text evidence="5">The sequence shown here is derived from an EMBL/GenBank/DDBJ whole genome shotgun (WGS) entry which is preliminary data.</text>
</comment>
<dbReference type="PRINTS" id="PR00080">
    <property type="entry name" value="SDRFAMILY"/>
</dbReference>
<dbReference type="InterPro" id="IPR002347">
    <property type="entry name" value="SDR_fam"/>
</dbReference>
<accession>A0A502GWU0</accession>
<dbReference type="NCBIfam" id="NF005495">
    <property type="entry name" value="PRK07109.1"/>
    <property type="match status" value="1"/>
</dbReference>
<name>A0A502GWU0_9BACT</name>
<evidence type="ECO:0000313" key="5">
    <source>
        <dbReference type="EMBL" id="TPG66344.1"/>
    </source>
</evidence>
<dbReference type="EMBL" id="RCYZ01000003">
    <property type="protein sequence ID" value="TPG66344.1"/>
    <property type="molecule type" value="Genomic_DNA"/>
</dbReference>
<dbReference type="AlphaFoldDB" id="A0A502GWU0"/>
<evidence type="ECO:0000313" key="6">
    <source>
        <dbReference type="Proteomes" id="UP000317646"/>
    </source>
</evidence>
<dbReference type="CDD" id="cd05360">
    <property type="entry name" value="SDR_c3"/>
    <property type="match status" value="1"/>
</dbReference>
<dbReference type="GO" id="GO:0016491">
    <property type="term" value="F:oxidoreductase activity"/>
    <property type="evidence" value="ECO:0007669"/>
    <property type="project" value="UniProtKB-KW"/>
</dbReference>